<evidence type="ECO:0000259" key="1">
    <source>
        <dbReference type="Pfam" id="PF01370"/>
    </source>
</evidence>
<gene>
    <name evidence="2" type="ORF">HNR73_002287</name>
</gene>
<feature type="domain" description="NAD-dependent epimerase/dehydratase" evidence="1">
    <location>
        <begin position="3"/>
        <end position="213"/>
    </location>
</feature>
<dbReference type="PANTHER" id="PTHR48079:SF6">
    <property type="entry name" value="NAD(P)-BINDING DOMAIN-CONTAINING PROTEIN-RELATED"/>
    <property type="match status" value="1"/>
</dbReference>
<sequence length="295" mass="31356">MRVLIAGSTGVIGRALVPLLATTGHEAIGLSRSQGVDLLDPAAVRKAVRQASPDAVLHMATAIPAQLNPAKFDRDFALTNRLRTEGVRNLIGAATEIGVPRIITQGVAFAYRPGEGHANEDVPLWTEGAPKKFAPAVEALASLERQTTEAGGLVLRFGHLHGPGTAFYADGSFPTAIRAGRMPLVGEGRSVFSFTHTHDAATAIIAALDKPNVTGALNVVDDEPRPIRDWLPEFARSLGAPAPRRLPVWLARLVVGSFGVVFMNGLRGADNARARLTLDWRPRHATFDPALDTAA</sequence>
<dbReference type="InterPro" id="IPR036291">
    <property type="entry name" value="NAD(P)-bd_dom_sf"/>
</dbReference>
<dbReference type="Gene3D" id="3.40.50.720">
    <property type="entry name" value="NAD(P)-binding Rossmann-like Domain"/>
    <property type="match status" value="1"/>
</dbReference>
<dbReference type="Pfam" id="PF01370">
    <property type="entry name" value="Epimerase"/>
    <property type="match status" value="1"/>
</dbReference>
<protein>
    <submittedName>
        <fullName evidence="2">Nucleoside-diphosphate-sugar epimerase</fullName>
    </submittedName>
</protein>
<dbReference type="SUPFAM" id="SSF51735">
    <property type="entry name" value="NAD(P)-binding Rossmann-fold domains"/>
    <property type="match status" value="1"/>
</dbReference>
<dbReference type="PANTHER" id="PTHR48079">
    <property type="entry name" value="PROTEIN YEEZ"/>
    <property type="match status" value="1"/>
</dbReference>
<dbReference type="AlphaFoldDB" id="A0A841FMK0"/>
<reference evidence="2 3" key="1">
    <citation type="submission" date="2020-08" db="EMBL/GenBank/DDBJ databases">
        <title>Genomic Encyclopedia of Type Strains, Phase IV (KMG-IV): sequencing the most valuable type-strain genomes for metagenomic binning, comparative biology and taxonomic classification.</title>
        <authorList>
            <person name="Goeker M."/>
        </authorList>
    </citation>
    <scope>NUCLEOTIDE SEQUENCE [LARGE SCALE GENOMIC DNA]</scope>
    <source>
        <strain evidence="2 3">YIM 65646</strain>
    </source>
</reference>
<dbReference type="GO" id="GO:0004029">
    <property type="term" value="F:aldehyde dehydrogenase (NAD+) activity"/>
    <property type="evidence" value="ECO:0007669"/>
    <property type="project" value="TreeGrafter"/>
</dbReference>
<proteinExistence type="predicted"/>
<dbReference type="Proteomes" id="UP000548476">
    <property type="component" value="Unassembled WGS sequence"/>
</dbReference>
<dbReference type="GO" id="GO:0005737">
    <property type="term" value="C:cytoplasm"/>
    <property type="evidence" value="ECO:0007669"/>
    <property type="project" value="TreeGrafter"/>
</dbReference>
<organism evidence="2 3">
    <name type="scientific">Phytomonospora endophytica</name>
    <dbReference type="NCBI Taxonomy" id="714109"/>
    <lineage>
        <taxon>Bacteria</taxon>
        <taxon>Bacillati</taxon>
        <taxon>Actinomycetota</taxon>
        <taxon>Actinomycetes</taxon>
        <taxon>Micromonosporales</taxon>
        <taxon>Micromonosporaceae</taxon>
        <taxon>Phytomonospora</taxon>
    </lineage>
</organism>
<comment type="caution">
    <text evidence="2">The sequence shown here is derived from an EMBL/GenBank/DDBJ whole genome shotgun (WGS) entry which is preliminary data.</text>
</comment>
<dbReference type="EMBL" id="JACHGT010000004">
    <property type="protein sequence ID" value="MBB6034437.1"/>
    <property type="molecule type" value="Genomic_DNA"/>
</dbReference>
<name>A0A841FMK0_9ACTN</name>
<dbReference type="InterPro" id="IPR051783">
    <property type="entry name" value="NAD(P)-dependent_oxidoreduct"/>
</dbReference>
<evidence type="ECO:0000313" key="3">
    <source>
        <dbReference type="Proteomes" id="UP000548476"/>
    </source>
</evidence>
<dbReference type="InterPro" id="IPR001509">
    <property type="entry name" value="Epimerase_deHydtase"/>
</dbReference>
<dbReference type="RefSeq" id="WP_184787292.1">
    <property type="nucleotide sequence ID" value="NZ_BONT01000045.1"/>
</dbReference>
<evidence type="ECO:0000313" key="2">
    <source>
        <dbReference type="EMBL" id="MBB6034437.1"/>
    </source>
</evidence>
<keyword evidence="3" id="KW-1185">Reference proteome</keyword>
<accession>A0A841FMK0</accession>